<dbReference type="GO" id="GO:0000155">
    <property type="term" value="F:phosphorelay sensor kinase activity"/>
    <property type="evidence" value="ECO:0007669"/>
    <property type="project" value="InterPro"/>
</dbReference>
<dbReference type="STRING" id="1122252.SAMN05660443_2639"/>
<dbReference type="SUPFAM" id="SSF55781">
    <property type="entry name" value="GAF domain-like"/>
    <property type="match status" value="1"/>
</dbReference>
<keyword evidence="3" id="KW-0597">Phosphoprotein</keyword>
<keyword evidence="4" id="KW-0808">Transferase</keyword>
<dbReference type="PANTHER" id="PTHR43711">
    <property type="entry name" value="TWO-COMPONENT HISTIDINE KINASE"/>
    <property type="match status" value="1"/>
</dbReference>
<dbReference type="PROSITE" id="PS50113">
    <property type="entry name" value="PAC"/>
    <property type="match status" value="2"/>
</dbReference>
<dbReference type="SUPFAM" id="SSF55874">
    <property type="entry name" value="ATPase domain of HSP90 chaperone/DNA topoisomerase II/histidine kinase"/>
    <property type="match status" value="1"/>
</dbReference>
<dbReference type="SMART" id="SM00086">
    <property type="entry name" value="PAC"/>
    <property type="match status" value="2"/>
</dbReference>
<dbReference type="Pfam" id="PF13426">
    <property type="entry name" value="PAS_9"/>
    <property type="match status" value="1"/>
</dbReference>
<feature type="domain" description="PAC" evidence="11">
    <location>
        <begin position="267"/>
        <end position="319"/>
    </location>
</feature>
<evidence type="ECO:0000259" key="11">
    <source>
        <dbReference type="PROSITE" id="PS50113"/>
    </source>
</evidence>
<keyword evidence="8" id="KW-1133">Transmembrane helix</keyword>
<dbReference type="Proteomes" id="UP000199058">
    <property type="component" value="Unassembled WGS sequence"/>
</dbReference>
<evidence type="ECO:0000259" key="10">
    <source>
        <dbReference type="PROSITE" id="PS50112"/>
    </source>
</evidence>
<dbReference type="EC" id="2.7.13.3" evidence="2"/>
<dbReference type="InterPro" id="IPR029016">
    <property type="entry name" value="GAF-like_dom_sf"/>
</dbReference>
<dbReference type="InterPro" id="IPR003018">
    <property type="entry name" value="GAF"/>
</dbReference>
<evidence type="ECO:0000256" key="3">
    <source>
        <dbReference type="ARBA" id="ARBA00022553"/>
    </source>
</evidence>
<organism evidence="12 13">
    <name type="scientific">Marinospirillum celere</name>
    <dbReference type="NCBI Taxonomy" id="1122252"/>
    <lineage>
        <taxon>Bacteria</taxon>
        <taxon>Pseudomonadati</taxon>
        <taxon>Pseudomonadota</taxon>
        <taxon>Gammaproteobacteria</taxon>
        <taxon>Oceanospirillales</taxon>
        <taxon>Oceanospirillaceae</taxon>
        <taxon>Marinospirillum</taxon>
    </lineage>
</organism>
<dbReference type="InterPro" id="IPR036890">
    <property type="entry name" value="HATPase_C_sf"/>
</dbReference>
<dbReference type="InterPro" id="IPR036097">
    <property type="entry name" value="HisK_dim/P_sf"/>
</dbReference>
<dbReference type="InterPro" id="IPR003594">
    <property type="entry name" value="HATPase_dom"/>
</dbReference>
<dbReference type="InterPro" id="IPR003661">
    <property type="entry name" value="HisK_dim/P_dom"/>
</dbReference>
<gene>
    <name evidence="12" type="ORF">SAMN05660443_2639</name>
</gene>
<sequence length="845" mass="93997">MRLGLLYDGLYPSLAAHLLLAGLLLLVSWSTLNATLALIWLLLLLLVLVGRLFSGYWYRCVSSSVDFDVERSLRIFRVGAFLSGLTWGIGIWLLFPADELAIQVFFAFVVAGMCAGGMTSLAPDRISALLLITPALLPLISHFLLQADPMSLSMSGMILLFLLFLVATGGRLQKVLQHNDQLMRSISDSEAQFRALVDNIPGITYRCLADEHWTMIFMSDQVDPLSGYPASDFINNAVRSYASVIHPDDRAMTDRVVQAALKAGNDWQVEYRIVHHDGSFRWAMERGAAVRSLENEVICLDGFILDITEQKQGIKQIKNQLRAFATLHEIVSGSVKDLRQQLQQALRLGSDYLELDLGIVSCIKSTSYEVFACVAPKEMPIHPGQVFQMGQTYCDLTLRQGDLVAVDHVGQSAFSGHPCYKETSLEVYLGMPVEVAGQVFGTLSFTGRMPRDKAFSDGEKMFVRLLARWVGAVIAGDRADQALQLNTIRLRGLFELSPLGIALNDFETGRFLEVNETLVQAVGYSRAELLSLSHLGLTPGHYWKQESVQVKKLLDTDRFGPYEKEFVRKDGSSFPVLLNGMLVVDPDGRKLVWSIIEDMTDRKRIERMKDQFVSTVSHELRTPLTSIAGALGLLAGGVMEHFPEKTTQLIDIAHSNSKRLISLINDLLDMDKLLEGQMKFSIKTHPLFPLLKQSIHDNQLYADQYAVQLKLQTVADADLLVRVDEQRLQQIMANLLSNAAKFSPAGSEVTIDLQLLDASVKVRVIDQGPGIPEDFRSRIFEKFSQLDGSSDRLKGGTGLGLAITRELVEQMGGSIGFDTVTQGGTCFWFELQRVSRFIPGNRIKE</sequence>
<dbReference type="PANTHER" id="PTHR43711:SF1">
    <property type="entry name" value="HISTIDINE KINASE 1"/>
    <property type="match status" value="1"/>
</dbReference>
<protein>
    <recommendedName>
        <fullName evidence="2">histidine kinase</fullName>
        <ecNumber evidence="2">2.7.13.3</ecNumber>
    </recommendedName>
</protein>
<keyword evidence="6" id="KW-0902">Two-component regulatory system</keyword>
<name>A0A1I1JBS9_9GAMM</name>
<dbReference type="SUPFAM" id="SSF55785">
    <property type="entry name" value="PYP-like sensor domain (PAS domain)"/>
    <property type="match status" value="2"/>
</dbReference>
<evidence type="ECO:0000256" key="5">
    <source>
        <dbReference type="ARBA" id="ARBA00022777"/>
    </source>
</evidence>
<evidence type="ECO:0000256" key="7">
    <source>
        <dbReference type="ARBA" id="ARBA00023136"/>
    </source>
</evidence>
<dbReference type="CDD" id="cd00082">
    <property type="entry name" value="HisKA"/>
    <property type="match status" value="1"/>
</dbReference>
<dbReference type="PRINTS" id="PR00344">
    <property type="entry name" value="BCTRLSENSOR"/>
</dbReference>
<dbReference type="SMART" id="SM00065">
    <property type="entry name" value="GAF"/>
    <property type="match status" value="1"/>
</dbReference>
<feature type="domain" description="Histidine kinase" evidence="9">
    <location>
        <begin position="615"/>
        <end position="835"/>
    </location>
</feature>
<dbReference type="EMBL" id="FOLH01000006">
    <property type="protein sequence ID" value="SFC44048.1"/>
    <property type="molecule type" value="Genomic_DNA"/>
</dbReference>
<evidence type="ECO:0000256" key="6">
    <source>
        <dbReference type="ARBA" id="ARBA00023012"/>
    </source>
</evidence>
<dbReference type="InterPro" id="IPR013655">
    <property type="entry name" value="PAS_fold_3"/>
</dbReference>
<evidence type="ECO:0000313" key="12">
    <source>
        <dbReference type="EMBL" id="SFC44048.1"/>
    </source>
</evidence>
<dbReference type="Pfam" id="PF08447">
    <property type="entry name" value="PAS_3"/>
    <property type="match status" value="1"/>
</dbReference>
<keyword evidence="5" id="KW-0418">Kinase</keyword>
<evidence type="ECO:0000313" key="13">
    <source>
        <dbReference type="Proteomes" id="UP000199058"/>
    </source>
</evidence>
<proteinExistence type="predicted"/>
<accession>A0A1I1JBS9</accession>
<dbReference type="Gene3D" id="3.30.565.10">
    <property type="entry name" value="Histidine kinase-like ATPase, C-terminal domain"/>
    <property type="match status" value="1"/>
</dbReference>
<dbReference type="PROSITE" id="PS50109">
    <property type="entry name" value="HIS_KIN"/>
    <property type="match status" value="1"/>
</dbReference>
<keyword evidence="8" id="KW-0812">Transmembrane</keyword>
<dbReference type="Gene3D" id="3.30.450.20">
    <property type="entry name" value="PAS domain"/>
    <property type="match status" value="2"/>
</dbReference>
<dbReference type="Pfam" id="PF00512">
    <property type="entry name" value="HisKA"/>
    <property type="match status" value="1"/>
</dbReference>
<comment type="catalytic activity">
    <reaction evidence="1">
        <text>ATP + protein L-histidine = ADP + protein N-phospho-L-histidine.</text>
        <dbReference type="EC" id="2.7.13.3"/>
    </reaction>
</comment>
<keyword evidence="13" id="KW-1185">Reference proteome</keyword>
<feature type="transmembrane region" description="Helical" evidence="8">
    <location>
        <begin position="101"/>
        <end position="121"/>
    </location>
</feature>
<dbReference type="AlphaFoldDB" id="A0A1I1JBS9"/>
<dbReference type="InterPro" id="IPR000700">
    <property type="entry name" value="PAS-assoc_C"/>
</dbReference>
<evidence type="ECO:0000259" key="9">
    <source>
        <dbReference type="PROSITE" id="PS50109"/>
    </source>
</evidence>
<dbReference type="SUPFAM" id="SSF47384">
    <property type="entry name" value="Homodimeric domain of signal transducing histidine kinase"/>
    <property type="match status" value="1"/>
</dbReference>
<dbReference type="InterPro" id="IPR000014">
    <property type="entry name" value="PAS"/>
</dbReference>
<dbReference type="Gene3D" id="3.30.450.40">
    <property type="match status" value="1"/>
</dbReference>
<feature type="transmembrane region" description="Helical" evidence="8">
    <location>
        <begin position="151"/>
        <end position="172"/>
    </location>
</feature>
<dbReference type="InterPro" id="IPR035965">
    <property type="entry name" value="PAS-like_dom_sf"/>
</dbReference>
<dbReference type="CDD" id="cd16922">
    <property type="entry name" value="HATPase_EvgS-ArcB-TorS-like"/>
    <property type="match status" value="1"/>
</dbReference>
<feature type="transmembrane region" description="Helical" evidence="8">
    <location>
        <begin position="9"/>
        <end position="29"/>
    </location>
</feature>
<dbReference type="InterPro" id="IPR005467">
    <property type="entry name" value="His_kinase_dom"/>
</dbReference>
<dbReference type="InterPro" id="IPR001610">
    <property type="entry name" value="PAC"/>
</dbReference>
<dbReference type="GO" id="GO:0005886">
    <property type="term" value="C:plasma membrane"/>
    <property type="evidence" value="ECO:0007669"/>
    <property type="project" value="UniProtKB-ARBA"/>
</dbReference>
<feature type="domain" description="PAS" evidence="10">
    <location>
        <begin position="189"/>
        <end position="264"/>
    </location>
</feature>
<dbReference type="FunFam" id="3.30.565.10:FF:000006">
    <property type="entry name" value="Sensor histidine kinase WalK"/>
    <property type="match status" value="1"/>
</dbReference>
<dbReference type="InterPro" id="IPR050736">
    <property type="entry name" value="Sensor_HK_Regulatory"/>
</dbReference>
<dbReference type="FunFam" id="1.10.287.130:FF:000001">
    <property type="entry name" value="Two-component sensor histidine kinase"/>
    <property type="match status" value="1"/>
</dbReference>
<dbReference type="Pfam" id="PF02518">
    <property type="entry name" value="HATPase_c"/>
    <property type="match status" value="1"/>
</dbReference>
<dbReference type="SMART" id="SM00091">
    <property type="entry name" value="PAS"/>
    <property type="match status" value="2"/>
</dbReference>
<evidence type="ECO:0000256" key="1">
    <source>
        <dbReference type="ARBA" id="ARBA00000085"/>
    </source>
</evidence>
<feature type="transmembrane region" description="Helical" evidence="8">
    <location>
        <begin position="35"/>
        <end position="54"/>
    </location>
</feature>
<reference evidence="12 13" key="1">
    <citation type="submission" date="2016-10" db="EMBL/GenBank/DDBJ databases">
        <authorList>
            <person name="de Groot N.N."/>
        </authorList>
    </citation>
    <scope>NUCLEOTIDE SEQUENCE [LARGE SCALE GENOMIC DNA]</scope>
    <source>
        <strain evidence="12 13">DSM 18438</strain>
    </source>
</reference>
<evidence type="ECO:0000256" key="4">
    <source>
        <dbReference type="ARBA" id="ARBA00022679"/>
    </source>
</evidence>
<dbReference type="Pfam" id="PF01590">
    <property type="entry name" value="GAF"/>
    <property type="match status" value="1"/>
</dbReference>
<dbReference type="CDD" id="cd00130">
    <property type="entry name" value="PAS"/>
    <property type="match status" value="2"/>
</dbReference>
<dbReference type="SMART" id="SM00387">
    <property type="entry name" value="HATPase_c"/>
    <property type="match status" value="1"/>
</dbReference>
<evidence type="ECO:0000256" key="8">
    <source>
        <dbReference type="SAM" id="Phobius"/>
    </source>
</evidence>
<feature type="transmembrane region" description="Helical" evidence="8">
    <location>
        <begin position="75"/>
        <end position="95"/>
    </location>
</feature>
<dbReference type="SMART" id="SM00388">
    <property type="entry name" value="HisKA"/>
    <property type="match status" value="1"/>
</dbReference>
<dbReference type="InterPro" id="IPR004358">
    <property type="entry name" value="Sig_transdc_His_kin-like_C"/>
</dbReference>
<feature type="domain" description="PAC" evidence="11">
    <location>
        <begin position="560"/>
        <end position="611"/>
    </location>
</feature>
<keyword evidence="7 8" id="KW-0472">Membrane</keyword>
<dbReference type="Gene3D" id="1.10.287.130">
    <property type="match status" value="1"/>
</dbReference>
<evidence type="ECO:0000256" key="2">
    <source>
        <dbReference type="ARBA" id="ARBA00012438"/>
    </source>
</evidence>
<dbReference type="PROSITE" id="PS50112">
    <property type="entry name" value="PAS"/>
    <property type="match status" value="1"/>
</dbReference>
<feature type="transmembrane region" description="Helical" evidence="8">
    <location>
        <begin position="128"/>
        <end position="145"/>
    </location>
</feature>
<dbReference type="NCBIfam" id="TIGR00229">
    <property type="entry name" value="sensory_box"/>
    <property type="match status" value="2"/>
</dbReference>